<dbReference type="EMBL" id="CM042061">
    <property type="protein sequence ID" value="KAI3673820.1"/>
    <property type="molecule type" value="Genomic_DNA"/>
</dbReference>
<organism evidence="1 2">
    <name type="scientific">Arctium lappa</name>
    <name type="common">Greater burdock</name>
    <name type="synonym">Lappa major</name>
    <dbReference type="NCBI Taxonomy" id="4217"/>
    <lineage>
        <taxon>Eukaryota</taxon>
        <taxon>Viridiplantae</taxon>
        <taxon>Streptophyta</taxon>
        <taxon>Embryophyta</taxon>
        <taxon>Tracheophyta</taxon>
        <taxon>Spermatophyta</taxon>
        <taxon>Magnoliopsida</taxon>
        <taxon>eudicotyledons</taxon>
        <taxon>Gunneridae</taxon>
        <taxon>Pentapetalae</taxon>
        <taxon>asterids</taxon>
        <taxon>campanulids</taxon>
        <taxon>Asterales</taxon>
        <taxon>Asteraceae</taxon>
        <taxon>Carduoideae</taxon>
        <taxon>Cardueae</taxon>
        <taxon>Arctiinae</taxon>
        <taxon>Arctium</taxon>
    </lineage>
</organism>
<name>A0ACB8XUL1_ARCLA</name>
<comment type="caution">
    <text evidence="1">The sequence shown here is derived from an EMBL/GenBank/DDBJ whole genome shotgun (WGS) entry which is preliminary data.</text>
</comment>
<reference evidence="1 2" key="2">
    <citation type="journal article" date="2022" name="Mol. Ecol. Resour.">
        <title>The genomes of chicory, endive, great burdock and yacon provide insights into Asteraceae paleo-polyploidization history and plant inulin production.</title>
        <authorList>
            <person name="Fan W."/>
            <person name="Wang S."/>
            <person name="Wang H."/>
            <person name="Wang A."/>
            <person name="Jiang F."/>
            <person name="Liu H."/>
            <person name="Zhao H."/>
            <person name="Xu D."/>
            <person name="Zhang Y."/>
        </authorList>
    </citation>
    <scope>NUCLEOTIDE SEQUENCE [LARGE SCALE GENOMIC DNA]</scope>
    <source>
        <strain evidence="2">cv. Niubang</strain>
    </source>
</reference>
<proteinExistence type="predicted"/>
<protein>
    <submittedName>
        <fullName evidence="1">Uncharacterized protein</fullName>
    </submittedName>
</protein>
<reference evidence="2" key="1">
    <citation type="journal article" date="2022" name="Mol. Ecol. Resour.">
        <title>The genomes of chicory, endive, great burdock and yacon provide insights into Asteraceae palaeo-polyploidization history and plant inulin production.</title>
        <authorList>
            <person name="Fan W."/>
            <person name="Wang S."/>
            <person name="Wang H."/>
            <person name="Wang A."/>
            <person name="Jiang F."/>
            <person name="Liu H."/>
            <person name="Zhao H."/>
            <person name="Xu D."/>
            <person name="Zhang Y."/>
        </authorList>
    </citation>
    <scope>NUCLEOTIDE SEQUENCE [LARGE SCALE GENOMIC DNA]</scope>
    <source>
        <strain evidence="2">cv. Niubang</strain>
    </source>
</reference>
<keyword evidence="2" id="KW-1185">Reference proteome</keyword>
<sequence>MASYGPHMHPAKYSTPLKPFCIVTPKPQPLKNHLQHNPSSTITPFIYNPIFSPPKFNPNPNTPRSSFHHPPIHSPENFSS</sequence>
<dbReference type="Proteomes" id="UP001055879">
    <property type="component" value="Linkage Group LG15"/>
</dbReference>
<accession>A0ACB8XUL1</accession>
<gene>
    <name evidence="1" type="ORF">L6452_39950</name>
</gene>
<evidence type="ECO:0000313" key="2">
    <source>
        <dbReference type="Proteomes" id="UP001055879"/>
    </source>
</evidence>
<evidence type="ECO:0000313" key="1">
    <source>
        <dbReference type="EMBL" id="KAI3673820.1"/>
    </source>
</evidence>